<proteinExistence type="predicted"/>
<dbReference type="InterPro" id="IPR027417">
    <property type="entry name" value="P-loop_NTPase"/>
</dbReference>
<feature type="domain" description="AAA" evidence="1">
    <location>
        <begin position="31"/>
        <end position="153"/>
    </location>
</feature>
<dbReference type="InterPro" id="IPR041682">
    <property type="entry name" value="AAA_14"/>
</dbReference>
<organism evidence="3 4">
    <name type="scientific">Alistipes communis</name>
    <dbReference type="NCBI Taxonomy" id="2585118"/>
    <lineage>
        <taxon>Bacteria</taxon>
        <taxon>Pseudomonadati</taxon>
        <taxon>Bacteroidota</taxon>
        <taxon>Bacteroidia</taxon>
        <taxon>Bacteroidales</taxon>
        <taxon>Rikenellaceae</taxon>
        <taxon>Alistipes</taxon>
    </lineage>
</organism>
<dbReference type="KEGG" id="acou:A5CBH24_00970"/>
<dbReference type="AlphaFoldDB" id="A0A4Y1WQH8"/>
<dbReference type="EMBL" id="AP019735">
    <property type="protein sequence ID" value="BBL02784.1"/>
    <property type="molecule type" value="Genomic_DNA"/>
</dbReference>
<evidence type="ECO:0000259" key="2">
    <source>
        <dbReference type="Pfam" id="PF13635"/>
    </source>
</evidence>
<dbReference type="PANTHER" id="PTHR42990">
    <property type="entry name" value="ATPASE"/>
    <property type="match status" value="1"/>
</dbReference>
<dbReference type="GeneID" id="78340818"/>
<dbReference type="RefSeq" id="WP_141411831.1">
    <property type="nucleotide sequence ID" value="NZ_AP019735.1"/>
</dbReference>
<dbReference type="Proteomes" id="UP000318946">
    <property type="component" value="Chromosome"/>
</dbReference>
<accession>A0A4Y1WQH8</accession>
<dbReference type="OrthoDB" id="9768467at2"/>
<dbReference type="SUPFAM" id="SSF52540">
    <property type="entry name" value="P-loop containing nucleoside triphosphate hydrolases"/>
    <property type="match status" value="1"/>
</dbReference>
<feature type="domain" description="DUF4143" evidence="2">
    <location>
        <begin position="219"/>
        <end position="314"/>
    </location>
</feature>
<dbReference type="PANTHER" id="PTHR42990:SF1">
    <property type="entry name" value="AAA+ ATPASE DOMAIN-CONTAINING PROTEIN"/>
    <property type="match status" value="1"/>
</dbReference>
<dbReference type="Pfam" id="PF13173">
    <property type="entry name" value="AAA_14"/>
    <property type="match status" value="1"/>
</dbReference>
<evidence type="ECO:0000313" key="4">
    <source>
        <dbReference type="Proteomes" id="UP000318946"/>
    </source>
</evidence>
<dbReference type="Gene3D" id="3.40.50.300">
    <property type="entry name" value="P-loop containing nucleotide triphosphate hydrolases"/>
    <property type="match status" value="1"/>
</dbReference>
<evidence type="ECO:0000259" key="1">
    <source>
        <dbReference type="Pfam" id="PF13173"/>
    </source>
</evidence>
<protein>
    <submittedName>
        <fullName evidence="3">ATPase AAA</fullName>
    </submittedName>
</protein>
<gene>
    <name evidence="3" type="ORF">A5CBH24_00970</name>
</gene>
<evidence type="ECO:0000313" key="3">
    <source>
        <dbReference type="EMBL" id="BBL02784.1"/>
    </source>
</evidence>
<sequence>MDTLIRTFRTRLQNTPTEYVRDIHDKILWESRLVAILGARGVGKSTLVLQHIKLHEDAETTLYVSADDLYFSTHTLVELAGQFYREGGKALYIDEIHKYKNWSTEIKNIYDTYATLRVGYTGSSILDLEKGGADLSRRKLEYRLPGLSFREYLAIGKGIRIPAHTLGQVVRNKIDFPYAEHRPVALFKEYLKEGYYPYFQESGYYLRLLSVINQVVDNDIPAFAEMTTSTAQKLKKLLYIVAQSVPFKPNYSKLARDLNINRNMVADLMVYLEKAQLINILRDDTHGISALGKVDKIYLNNTNLAYALSDTTPDVGNVRETVFLSLLAPAQTVTSSSVADFRIGGLTFEVGGRNKTQKQIRDIGNAYVVKDDIEYGHRNTIPLWAFGLTY</sequence>
<keyword evidence="4" id="KW-1185">Reference proteome</keyword>
<dbReference type="InterPro" id="IPR025420">
    <property type="entry name" value="DUF4143"/>
</dbReference>
<name>A0A4Y1WQH8_9BACT</name>
<reference evidence="4" key="1">
    <citation type="submission" date="2019-06" db="EMBL/GenBank/DDBJ databases">
        <title>Alistipes onderdonkii subsp. vulgaris subsp. nov., Alistipes dispar sp. nov. and Alistipes communis sp. nov., isolated from human faeces, and creation of Alistipes onderdonkii subsp. onderdonkii subsp. nov.</title>
        <authorList>
            <person name="Sakamoto M."/>
            <person name="Ikeyama N."/>
            <person name="Ogata Y."/>
            <person name="Suda W."/>
            <person name="Iino T."/>
            <person name="Hattori M."/>
            <person name="Ohkuma M."/>
        </authorList>
    </citation>
    <scope>NUCLEOTIDE SEQUENCE [LARGE SCALE GENOMIC DNA]</scope>
    <source>
        <strain evidence="4">5CBH24</strain>
    </source>
</reference>
<dbReference type="Pfam" id="PF13635">
    <property type="entry name" value="DUF4143"/>
    <property type="match status" value="1"/>
</dbReference>